<dbReference type="RefSeq" id="WP_034949066.1">
    <property type="nucleotide sequence ID" value="NZ_JDST02000047.1"/>
</dbReference>
<dbReference type="KEGG" id="acog:HWD57_13480"/>
<accession>A0A7D5NB46</accession>
<proteinExistence type="predicted"/>
<evidence type="ECO:0000313" key="1">
    <source>
        <dbReference type="EMBL" id="KFB76708.1"/>
    </source>
</evidence>
<dbReference type="EMBL" id="JDST02000047">
    <property type="protein sequence ID" value="KFB76708.1"/>
    <property type="molecule type" value="Genomic_DNA"/>
</dbReference>
<accession>A0A080M638</accession>
<evidence type="ECO:0000313" key="3">
    <source>
        <dbReference type="Proteomes" id="UP000021315"/>
    </source>
</evidence>
<dbReference type="AlphaFoldDB" id="A0A080M638"/>
<dbReference type="Proteomes" id="UP000021315">
    <property type="component" value="Unassembled WGS sequence"/>
</dbReference>
<sequence length="282" mass="32158">MSHLDTPLDADDLMTISERIAKLPAAEAEWVSLLLQELLRARAREAELLAGEATLRRETEAHSAELDDHLAQLALDTAEWLKTLWNVGYMGAGNFRADPRSNFPSIDLEDIRKSSLFARIRQGKHALPFAPPTRQGLPWHELLEGRAEQTHMVNAEVIRDEADLPIGAIIEGCAEWQVIDEDAEQQEFIVQYQGKGPRYRLLLMDTTARLHREPPSMTRKIHLQGHGGFHSYTLEWPEADDRKQFVPLRAATWARAESEAEHWLATTHPEMYGQVRFEVCEQ</sequence>
<dbReference type="EMBL" id="CP058708">
    <property type="protein sequence ID" value="QLH50686.1"/>
    <property type="molecule type" value="Genomic_DNA"/>
</dbReference>
<name>A0A080M638_9PROT</name>
<gene>
    <name evidence="1" type="ORF">AW06_002184</name>
    <name evidence="2" type="ORF">HWD57_13480</name>
</gene>
<dbReference type="STRING" id="1453999.AW06_002184"/>
<evidence type="ECO:0000313" key="4">
    <source>
        <dbReference type="Proteomes" id="UP000509684"/>
    </source>
</evidence>
<protein>
    <submittedName>
        <fullName evidence="1">Uncharacterized protein</fullName>
    </submittedName>
</protein>
<dbReference type="Proteomes" id="UP000509684">
    <property type="component" value="Chromosome"/>
</dbReference>
<reference evidence="2" key="3">
    <citation type="submission" date="2020-06" db="EMBL/GenBank/DDBJ databases">
        <authorList>
            <person name="Arumugam K."/>
            <person name="Besarab I."/>
            <person name="Haryono M."/>
            <person name="Bagci C."/>
            <person name="Beier S."/>
            <person name="Buchfink B."/>
            <person name="Gorska A."/>
            <person name="Qiu G."/>
            <person name="Huson D.H."/>
            <person name="Williams R.B."/>
        </authorList>
    </citation>
    <scope>NUCLEOTIDE SEQUENCE</scope>
    <source>
        <strain evidence="2">SSA1</strain>
    </source>
</reference>
<reference evidence="2 4" key="2">
    <citation type="journal article" date="2019" name="Microbiome">
        <title>Annotated bacterial chromosomes from frame-shift-corrected long-read metagenomic data.</title>
        <authorList>
            <person name="Arumugam K."/>
            <person name="Bagci C."/>
            <person name="Bessarab I."/>
            <person name="Beier S."/>
            <person name="Buchfink B."/>
            <person name="Gorska A."/>
            <person name="Qiu G."/>
            <person name="Huson D.H."/>
            <person name="Williams R.B.H."/>
        </authorList>
    </citation>
    <scope>NUCLEOTIDE SEQUENCE [LARGE SCALE GENOMIC DNA]</scope>
    <source>
        <strain evidence="2">SSA1</strain>
    </source>
</reference>
<reference evidence="1 3" key="1">
    <citation type="submission" date="2014-02" db="EMBL/GenBank/DDBJ databases">
        <title>Expanding our view of genomic diversity in Candidatus Accumulibacter clades.</title>
        <authorList>
            <person name="Skennerton C.T."/>
            <person name="Barr J.J."/>
            <person name="Slater F.R."/>
            <person name="Bond P.L."/>
            <person name="Tyson G.W."/>
        </authorList>
    </citation>
    <scope>NUCLEOTIDE SEQUENCE [LARGE SCALE GENOMIC DNA]</scope>
    <source>
        <strain evidence="3">SK-02</strain>
    </source>
</reference>
<evidence type="ECO:0000313" key="2">
    <source>
        <dbReference type="EMBL" id="QLH50686.1"/>
    </source>
</evidence>
<organism evidence="1 3">
    <name type="scientific">Candidatus Accumulibacter cognatus</name>
    <dbReference type="NCBI Taxonomy" id="2954383"/>
    <lineage>
        <taxon>Bacteria</taxon>
        <taxon>Pseudomonadati</taxon>
        <taxon>Pseudomonadota</taxon>
        <taxon>Betaproteobacteria</taxon>
        <taxon>Candidatus Accumulibacter</taxon>
    </lineage>
</organism>
<keyword evidence="3" id="KW-1185">Reference proteome</keyword>